<comment type="function">
    <text evidence="7">Mitochondrial ribosome (mitoribosome) assembly factor. Binds at the interface of the head and body domains of the mitochondrial small ribosomal subunit (mt-SSU), occluding the mRNA channel and preventing compaction of the head domain towards the body. Probable inactive methyltransferase: retains the characteristic folding and ability to bind S-adenosyl-L-methionine, but it probably lost its methyltransferase activity.</text>
</comment>
<evidence type="ECO:0000256" key="2">
    <source>
        <dbReference type="ARBA" id="ARBA00022723"/>
    </source>
</evidence>
<keyword evidence="3" id="KW-0809">Transit peptide</keyword>
<dbReference type="GO" id="GO:0006412">
    <property type="term" value="P:translation"/>
    <property type="evidence" value="ECO:0007669"/>
    <property type="project" value="InterPro"/>
</dbReference>
<evidence type="ECO:0000313" key="9">
    <source>
        <dbReference type="Proteomes" id="UP001353858"/>
    </source>
</evidence>
<comment type="subcellular location">
    <subcellularLocation>
        <location evidence="1">Mitochondrion</location>
    </subcellularLocation>
</comment>
<dbReference type="Proteomes" id="UP001353858">
    <property type="component" value="Unassembled WGS sequence"/>
</dbReference>
<dbReference type="InterPro" id="IPR029063">
    <property type="entry name" value="SAM-dependent_MTases_sf"/>
</dbReference>
<protein>
    <recommendedName>
        <fullName evidence="10">Methyltransferase-like protein 17, mitochondrial</fullName>
    </recommendedName>
</protein>
<evidence type="ECO:0000256" key="4">
    <source>
        <dbReference type="ARBA" id="ARBA00023004"/>
    </source>
</evidence>
<keyword evidence="5" id="KW-0411">Iron-sulfur</keyword>
<dbReference type="EMBL" id="JARPUR010000001">
    <property type="protein sequence ID" value="KAK4884246.1"/>
    <property type="molecule type" value="Genomic_DNA"/>
</dbReference>
<dbReference type="InterPro" id="IPR015324">
    <property type="entry name" value="Ribosomal_Rsm22-like"/>
</dbReference>
<evidence type="ECO:0000256" key="7">
    <source>
        <dbReference type="ARBA" id="ARBA00045681"/>
    </source>
</evidence>
<sequence>MNYYKYKKRFISLIRQFSSVKTTVKLDENVSNDISNSTIKPRYHPGRTLSKTIHVPNNIIGSIQNILEDHPAKSVIEDCKILIRYLKARLTPVEKNHINVIKREVTQEILNKYNLDTASEEKKEKLLLGLNGKIQERLKQKIYNWTPIQYNEYNSLLYLLGRFAPDYAALVRVLYEISIKDLQFKPRSLFDFGSGVGTVTWAAKNYWDKNLFEYFNVDSSAHMNDLAQLMLKGGRGTTQVNLKGVFYRQFLPANNIAYDLVVCSYSLLELPSRRARLQTILNLWNKTSQYLVVVEQGSNAGFQIVNEVREFILNIKDGINQGYVFSPCPHDASCPRILYDDTPCNFEVSYASLPLGAASKICKERYCYIVLKKGSRNEDDPQWPRIVREPLVRSRHTICRLCTKEGKLDEIIFTASKHGKVTYHCARSSKWGDLLPISVDIKEIKDDSTE</sequence>
<evidence type="ECO:0008006" key="10">
    <source>
        <dbReference type="Google" id="ProtNLM"/>
    </source>
</evidence>
<evidence type="ECO:0000313" key="8">
    <source>
        <dbReference type="EMBL" id="KAK4884246.1"/>
    </source>
</evidence>
<dbReference type="AlphaFoldDB" id="A0AAN7PK85"/>
<keyword evidence="4" id="KW-0408">Iron</keyword>
<organism evidence="8 9">
    <name type="scientific">Aquatica leii</name>
    <dbReference type="NCBI Taxonomy" id="1421715"/>
    <lineage>
        <taxon>Eukaryota</taxon>
        <taxon>Metazoa</taxon>
        <taxon>Ecdysozoa</taxon>
        <taxon>Arthropoda</taxon>
        <taxon>Hexapoda</taxon>
        <taxon>Insecta</taxon>
        <taxon>Pterygota</taxon>
        <taxon>Neoptera</taxon>
        <taxon>Endopterygota</taxon>
        <taxon>Coleoptera</taxon>
        <taxon>Polyphaga</taxon>
        <taxon>Elateriformia</taxon>
        <taxon>Elateroidea</taxon>
        <taxon>Lampyridae</taxon>
        <taxon>Luciolinae</taxon>
        <taxon>Aquatica</taxon>
    </lineage>
</organism>
<dbReference type="GO" id="GO:0003735">
    <property type="term" value="F:structural constituent of ribosome"/>
    <property type="evidence" value="ECO:0007669"/>
    <property type="project" value="TreeGrafter"/>
</dbReference>
<evidence type="ECO:0000256" key="1">
    <source>
        <dbReference type="ARBA" id="ARBA00004173"/>
    </source>
</evidence>
<proteinExistence type="predicted"/>
<dbReference type="InterPro" id="IPR052571">
    <property type="entry name" value="Mt_RNA_Methyltransferase"/>
</dbReference>
<gene>
    <name evidence="8" type="ORF">RN001_000517</name>
</gene>
<evidence type="ECO:0000256" key="5">
    <source>
        <dbReference type="ARBA" id="ARBA00023014"/>
    </source>
</evidence>
<keyword evidence="2" id="KW-0479">Metal-binding</keyword>
<dbReference type="SUPFAM" id="SSF53335">
    <property type="entry name" value="S-adenosyl-L-methionine-dependent methyltransferases"/>
    <property type="match status" value="1"/>
</dbReference>
<comment type="caution">
    <text evidence="8">The sequence shown here is derived from an EMBL/GenBank/DDBJ whole genome shotgun (WGS) entry which is preliminary data.</text>
</comment>
<dbReference type="GO" id="GO:0046872">
    <property type="term" value="F:metal ion binding"/>
    <property type="evidence" value="ECO:0007669"/>
    <property type="project" value="UniProtKB-KW"/>
</dbReference>
<evidence type="ECO:0000256" key="6">
    <source>
        <dbReference type="ARBA" id="ARBA00023128"/>
    </source>
</evidence>
<evidence type="ECO:0000256" key="3">
    <source>
        <dbReference type="ARBA" id="ARBA00022946"/>
    </source>
</evidence>
<name>A0AAN7PK85_9COLE</name>
<dbReference type="Gene3D" id="3.40.50.150">
    <property type="entry name" value="Vaccinia Virus protein VP39"/>
    <property type="match status" value="1"/>
</dbReference>
<dbReference type="GO" id="GO:0008168">
    <property type="term" value="F:methyltransferase activity"/>
    <property type="evidence" value="ECO:0007669"/>
    <property type="project" value="InterPro"/>
</dbReference>
<dbReference type="GO" id="GO:0005763">
    <property type="term" value="C:mitochondrial small ribosomal subunit"/>
    <property type="evidence" value="ECO:0007669"/>
    <property type="project" value="TreeGrafter"/>
</dbReference>
<accession>A0AAN7PK85</accession>
<dbReference type="PANTHER" id="PTHR13184:SF5">
    <property type="entry name" value="METHYLTRANSFERASE-LIKE PROTEIN 17, MITOCHONDRIAL"/>
    <property type="match status" value="1"/>
</dbReference>
<dbReference type="GO" id="GO:0051536">
    <property type="term" value="F:iron-sulfur cluster binding"/>
    <property type="evidence" value="ECO:0007669"/>
    <property type="project" value="UniProtKB-KW"/>
</dbReference>
<dbReference type="Pfam" id="PF09243">
    <property type="entry name" value="Rsm22"/>
    <property type="match status" value="1"/>
</dbReference>
<reference evidence="9" key="1">
    <citation type="submission" date="2023-01" db="EMBL/GenBank/DDBJ databases">
        <title>Key to firefly adult light organ development and bioluminescence: homeobox transcription factors regulate luciferase expression and transportation to peroxisome.</title>
        <authorList>
            <person name="Fu X."/>
        </authorList>
    </citation>
    <scope>NUCLEOTIDE SEQUENCE [LARGE SCALE GENOMIC DNA]</scope>
</reference>
<keyword evidence="9" id="KW-1185">Reference proteome</keyword>
<dbReference type="PANTHER" id="PTHR13184">
    <property type="entry name" value="37S RIBOSOMAL PROTEIN S22"/>
    <property type="match status" value="1"/>
</dbReference>
<keyword evidence="6" id="KW-0496">Mitochondrion</keyword>